<evidence type="ECO:0000256" key="2">
    <source>
        <dbReference type="ARBA" id="ARBA00022692"/>
    </source>
</evidence>
<evidence type="ECO:0000256" key="1">
    <source>
        <dbReference type="ARBA" id="ARBA00004141"/>
    </source>
</evidence>
<proteinExistence type="predicted"/>
<dbReference type="PRINTS" id="PR00248">
    <property type="entry name" value="GPCRMGR"/>
</dbReference>
<dbReference type="EMBL" id="CAIIXF020000115">
    <property type="protein sequence ID" value="CAH1802811.1"/>
    <property type="molecule type" value="Genomic_DNA"/>
</dbReference>
<dbReference type="Gene3D" id="3.40.50.2300">
    <property type="match status" value="2"/>
</dbReference>
<dbReference type="InterPro" id="IPR000337">
    <property type="entry name" value="GPCR_3"/>
</dbReference>
<dbReference type="InterPro" id="IPR028082">
    <property type="entry name" value="Peripla_BP_I"/>
</dbReference>
<keyword evidence="4" id="KW-0472">Membrane</keyword>
<name>A0A8J1T5C9_OWEFU</name>
<dbReference type="GO" id="GO:0004930">
    <property type="term" value="F:G protein-coupled receptor activity"/>
    <property type="evidence" value="ECO:0007669"/>
    <property type="project" value="InterPro"/>
</dbReference>
<keyword evidence="3" id="KW-1133">Transmembrane helix</keyword>
<dbReference type="Proteomes" id="UP000749559">
    <property type="component" value="Unassembled WGS sequence"/>
</dbReference>
<evidence type="ECO:0000256" key="3">
    <source>
        <dbReference type="ARBA" id="ARBA00022989"/>
    </source>
</evidence>
<dbReference type="SUPFAM" id="SSF53822">
    <property type="entry name" value="Periplasmic binding protein-like I"/>
    <property type="match status" value="1"/>
</dbReference>
<dbReference type="GO" id="GO:0016020">
    <property type="term" value="C:membrane"/>
    <property type="evidence" value="ECO:0007669"/>
    <property type="project" value="UniProtKB-SubCell"/>
</dbReference>
<dbReference type="InterPro" id="IPR001828">
    <property type="entry name" value="ANF_lig-bd_rcpt"/>
</dbReference>
<evidence type="ECO:0000256" key="6">
    <source>
        <dbReference type="ARBA" id="ARBA00023180"/>
    </source>
</evidence>
<keyword evidence="5" id="KW-0675">Receptor</keyword>
<keyword evidence="8" id="KW-1185">Reference proteome</keyword>
<keyword evidence="2" id="KW-0812">Transmembrane</keyword>
<reference evidence="7" key="1">
    <citation type="submission" date="2022-03" db="EMBL/GenBank/DDBJ databases">
        <authorList>
            <person name="Martin C."/>
        </authorList>
    </citation>
    <scope>NUCLEOTIDE SEQUENCE</scope>
</reference>
<dbReference type="OrthoDB" id="5984008at2759"/>
<dbReference type="InterPro" id="IPR050726">
    <property type="entry name" value="mGluR"/>
</dbReference>
<dbReference type="AlphaFoldDB" id="A0A8J1T5C9"/>
<evidence type="ECO:0000256" key="4">
    <source>
        <dbReference type="ARBA" id="ARBA00023136"/>
    </source>
</evidence>
<comment type="caution">
    <text evidence="7">The sequence shown here is derived from an EMBL/GenBank/DDBJ whole genome shotgun (WGS) entry which is preliminary data.</text>
</comment>
<evidence type="ECO:0000313" key="7">
    <source>
        <dbReference type="EMBL" id="CAH1802811.1"/>
    </source>
</evidence>
<gene>
    <name evidence="7" type="ORF">OFUS_LOCUS26457</name>
</gene>
<protein>
    <submittedName>
        <fullName evidence="7">Uncharacterized protein</fullName>
    </submittedName>
</protein>
<comment type="subcellular location">
    <subcellularLocation>
        <location evidence="1">Membrane</location>
        <topology evidence="1">Multi-pass membrane protein</topology>
    </subcellularLocation>
</comment>
<organism evidence="7 8">
    <name type="scientific">Owenia fusiformis</name>
    <name type="common">Polychaete worm</name>
    <dbReference type="NCBI Taxonomy" id="6347"/>
    <lineage>
        <taxon>Eukaryota</taxon>
        <taxon>Metazoa</taxon>
        <taxon>Spiralia</taxon>
        <taxon>Lophotrochozoa</taxon>
        <taxon>Annelida</taxon>
        <taxon>Polychaeta</taxon>
        <taxon>Sedentaria</taxon>
        <taxon>Canalipalpata</taxon>
        <taxon>Sabellida</taxon>
        <taxon>Oweniida</taxon>
        <taxon>Oweniidae</taxon>
        <taxon>Owenia</taxon>
    </lineage>
</organism>
<dbReference type="PANTHER" id="PTHR24060">
    <property type="entry name" value="METABOTROPIC GLUTAMATE RECEPTOR"/>
    <property type="match status" value="1"/>
</dbReference>
<accession>A0A8J1T5C9</accession>
<keyword evidence="6" id="KW-0325">Glycoprotein</keyword>
<dbReference type="Pfam" id="PF01094">
    <property type="entry name" value="ANF_receptor"/>
    <property type="match status" value="1"/>
</dbReference>
<evidence type="ECO:0000313" key="8">
    <source>
        <dbReference type="Proteomes" id="UP000749559"/>
    </source>
</evidence>
<sequence>MRRSTLTKVLAILSLAMIADTSLPYPSHHVIDGDLYIMVMFGLTENGCKDITLRHFQYMEAVDLALKHINRHRGQFEDLGVKIGAIFMDDCSSAEHGLKVIREFYEGDLLVHDSTGVRIGPDQVVGFVASETSDKTMKVAEYLKTTKTALVAPFATSPQLSDRTRFPYVVRTVPSDSKQGPAFAAFFMSLGWPNVHVIVEDESSYARDLANSFKGTFEKEEQGRCISSTHMLDVTRRMYHYEQIISAIINTTSKTDIVLHLASNFHVRALLETKEKYLRNPKGKRLILIGAEGWGRTESFVQGYEKAAKGSISIGLYGEPVKRFNVHMSKLRFGKPSSRSVHTDLYFKEKFNCDNNCSTYMILTDLPTYSQDTFVLQVINAVFALGKATTERFKEKCGRNATAVCVDFGTAFGVEFTEALDNMCFTGIDGQDVAIRDRESYRAYNFYYWQKDGTPIKIGRSGTEGRTYTPDPKHSSFPEGGYYDNLPRSECPKKWSGYFCKRCRLGRSKNKRWNCKNKCWNCSQTRRDEYTKCDACIPFEEEFKCFNCVKI</sequence>
<evidence type="ECO:0000256" key="5">
    <source>
        <dbReference type="ARBA" id="ARBA00023170"/>
    </source>
</evidence>